<evidence type="ECO:0000313" key="2">
    <source>
        <dbReference type="Proteomes" id="UP000676310"/>
    </source>
</evidence>
<dbReference type="GO" id="GO:0051118">
    <property type="term" value="F:glucan endo-1,3-alpha-glucosidase activity"/>
    <property type="evidence" value="ECO:0007669"/>
    <property type="project" value="InterPro"/>
</dbReference>
<dbReference type="CDD" id="cd11577">
    <property type="entry name" value="GH71"/>
    <property type="match status" value="1"/>
</dbReference>
<dbReference type="OrthoDB" id="3257981at2759"/>
<keyword evidence="2" id="KW-1185">Reference proteome</keyword>
<reference evidence="1" key="1">
    <citation type="submission" date="2021-05" db="EMBL/GenBank/DDBJ databases">
        <authorList>
            <person name="Stam R."/>
        </authorList>
    </citation>
    <scope>NUCLEOTIDE SEQUENCE</scope>
    <source>
        <strain evidence="1">CS162</strain>
    </source>
</reference>
<dbReference type="GeneID" id="67012752"/>
<name>A0A8J2HTI8_9PLEO</name>
<dbReference type="EMBL" id="CAJRGZ010000011">
    <property type="protein sequence ID" value="CAG5137544.1"/>
    <property type="molecule type" value="Genomic_DNA"/>
</dbReference>
<dbReference type="RefSeq" id="XP_043163670.1">
    <property type="nucleotide sequence ID" value="XM_043307735.1"/>
</dbReference>
<sequence>MPLQSEELGKHKLSLYQSNLNFCTEAESFDEAQRVDLFVTRQWIRILLWEYTIRRFSMSCRLEDQAFSLLLPITIAHEMLSLFHAVSESSIQLHGYGMVQPVTPGSGHAELDIDQARSLGIEAFALNVGQPDADWARSTIGQLFAHASRSDFKLFFSLDFYQNGDINAYNGILTDFLGHPAYLRAGPYNHPVVSTFSVGQYGPEQFRDWKVNSWGNSIYFIPNADRSVGYNNPPSWFEAWNQAVEGVFGWESAWPESGTSPANVSDAVDIAVQNAAHRNGKTYMAPLSSLQYKDCCGANYYRIGEANLPEKMMQLLNLNPDFVEILTWNDAGESHYIGNNWPEGLTPEMLAYSNNEEWSHRAWQPLIASWIAAYKSNKDSGGMTPPAGSQAIGAMWYRTIPTNAPCAGGRKPDNWQSALDAVNYAVVVAPDSAGIVIRVISAGQVISEKRAAAGLNYGSVPGMRLGSQRIELVNGDSVVQVAAGSKDVVADDSACNFNYQVVELK</sequence>
<evidence type="ECO:0000313" key="1">
    <source>
        <dbReference type="EMBL" id="CAG5137544.1"/>
    </source>
</evidence>
<dbReference type="Proteomes" id="UP000676310">
    <property type="component" value="Unassembled WGS sequence"/>
</dbReference>
<comment type="caution">
    <text evidence="1">The sequence shown here is derived from an EMBL/GenBank/DDBJ whole genome shotgun (WGS) entry which is preliminary data.</text>
</comment>
<evidence type="ECO:0008006" key="3">
    <source>
        <dbReference type="Google" id="ProtNLM"/>
    </source>
</evidence>
<protein>
    <recommendedName>
        <fullName evidence="3">Glucan endo-1,3-alpha-glucosidase agn1</fullName>
    </recommendedName>
</protein>
<organism evidence="1 2">
    <name type="scientific">Alternaria atra</name>
    <dbReference type="NCBI Taxonomy" id="119953"/>
    <lineage>
        <taxon>Eukaryota</taxon>
        <taxon>Fungi</taxon>
        <taxon>Dikarya</taxon>
        <taxon>Ascomycota</taxon>
        <taxon>Pezizomycotina</taxon>
        <taxon>Dothideomycetes</taxon>
        <taxon>Pleosporomycetidae</taxon>
        <taxon>Pleosporales</taxon>
        <taxon>Pleosporineae</taxon>
        <taxon>Pleosporaceae</taxon>
        <taxon>Alternaria</taxon>
        <taxon>Alternaria sect. Ulocladioides</taxon>
    </lineage>
</organism>
<dbReference type="Gene3D" id="3.20.20.80">
    <property type="entry name" value="Glycosidases"/>
    <property type="match status" value="1"/>
</dbReference>
<dbReference type="AlphaFoldDB" id="A0A8J2HTI8"/>
<dbReference type="Pfam" id="PF03659">
    <property type="entry name" value="Glyco_hydro_71"/>
    <property type="match status" value="1"/>
</dbReference>
<dbReference type="InterPro" id="IPR005197">
    <property type="entry name" value="Glyco_hydro_71"/>
</dbReference>
<gene>
    <name evidence="1" type="ORF">ALTATR162_LOCUS142</name>
</gene>
<accession>A0A8J2HTI8</accession>
<proteinExistence type="predicted"/>